<reference evidence="1" key="1">
    <citation type="submission" date="2023-08" db="EMBL/GenBank/DDBJ databases">
        <title>A de novo genome assembly of Solanum verrucosum Schlechtendal, a Mexican diploid species geographically isolated from the other diploid A-genome species in potato relatives.</title>
        <authorList>
            <person name="Hosaka K."/>
        </authorList>
    </citation>
    <scope>NUCLEOTIDE SEQUENCE</scope>
    <source>
        <tissue evidence="1">Young leaves</tissue>
    </source>
</reference>
<protein>
    <submittedName>
        <fullName evidence="1">Uncharacterized protein</fullName>
    </submittedName>
</protein>
<gene>
    <name evidence="1" type="ORF">MTR67_036680</name>
</gene>
<dbReference type="AlphaFoldDB" id="A0AAF0ZMV3"/>
<dbReference type="Proteomes" id="UP001234989">
    <property type="component" value="Chromosome 8"/>
</dbReference>
<organism evidence="1 2">
    <name type="scientific">Solanum verrucosum</name>
    <dbReference type="NCBI Taxonomy" id="315347"/>
    <lineage>
        <taxon>Eukaryota</taxon>
        <taxon>Viridiplantae</taxon>
        <taxon>Streptophyta</taxon>
        <taxon>Embryophyta</taxon>
        <taxon>Tracheophyta</taxon>
        <taxon>Spermatophyta</taxon>
        <taxon>Magnoliopsida</taxon>
        <taxon>eudicotyledons</taxon>
        <taxon>Gunneridae</taxon>
        <taxon>Pentapetalae</taxon>
        <taxon>asterids</taxon>
        <taxon>lamiids</taxon>
        <taxon>Solanales</taxon>
        <taxon>Solanaceae</taxon>
        <taxon>Solanoideae</taxon>
        <taxon>Solaneae</taxon>
        <taxon>Solanum</taxon>
    </lineage>
</organism>
<evidence type="ECO:0000313" key="2">
    <source>
        <dbReference type="Proteomes" id="UP001234989"/>
    </source>
</evidence>
<dbReference type="EMBL" id="CP133619">
    <property type="protein sequence ID" value="WMV43295.1"/>
    <property type="molecule type" value="Genomic_DNA"/>
</dbReference>
<proteinExistence type="predicted"/>
<name>A0AAF0ZMV3_SOLVR</name>
<sequence>MLGFFLHMVVPIIQEMHISYKRHNIMVLQFKPFCYLLLFVFIFSSSASVHSTDIGLGHGELGASRVHDMHQRWQWRSWMNHGSFRGPRKYLVNPKAKHPFDVPKLPV</sequence>
<accession>A0AAF0ZMV3</accession>
<evidence type="ECO:0000313" key="1">
    <source>
        <dbReference type="EMBL" id="WMV43295.1"/>
    </source>
</evidence>
<keyword evidence="2" id="KW-1185">Reference proteome</keyword>